<feature type="domain" description="MULE transposase" evidence="3">
    <location>
        <begin position="417"/>
        <end position="471"/>
    </location>
</feature>
<name>A0A835HW66_9MAGN</name>
<feature type="domain" description="Transposase MuDR plant" evidence="2">
    <location>
        <begin position="215"/>
        <end position="276"/>
    </location>
</feature>
<dbReference type="InterPro" id="IPR018289">
    <property type="entry name" value="MULE_transposase_dom"/>
</dbReference>
<feature type="compositionally biased region" description="Pro residues" evidence="1">
    <location>
        <begin position="126"/>
        <end position="140"/>
    </location>
</feature>
<evidence type="ECO:0000259" key="2">
    <source>
        <dbReference type="Pfam" id="PF03108"/>
    </source>
</evidence>
<evidence type="ECO:0000313" key="4">
    <source>
        <dbReference type="EMBL" id="KAF9606841.1"/>
    </source>
</evidence>
<dbReference type="AlphaFoldDB" id="A0A835HW66"/>
<gene>
    <name evidence="4" type="ORF">IFM89_029298</name>
</gene>
<reference evidence="4 5" key="1">
    <citation type="submission" date="2020-10" db="EMBL/GenBank/DDBJ databases">
        <title>The Coptis chinensis genome and diversification of protoberbering-type alkaloids.</title>
        <authorList>
            <person name="Wang B."/>
            <person name="Shu S."/>
            <person name="Song C."/>
            <person name="Liu Y."/>
        </authorList>
    </citation>
    <scope>NUCLEOTIDE SEQUENCE [LARGE SCALE GENOMIC DNA]</scope>
    <source>
        <strain evidence="4">HL-2020</strain>
        <tissue evidence="4">Leaf</tissue>
    </source>
</reference>
<evidence type="ECO:0000259" key="3">
    <source>
        <dbReference type="Pfam" id="PF10551"/>
    </source>
</evidence>
<protein>
    <recommendedName>
        <fullName evidence="6">Transposase MuDR plant domain-containing protein</fullName>
    </recommendedName>
</protein>
<evidence type="ECO:0008006" key="6">
    <source>
        <dbReference type="Google" id="ProtNLM"/>
    </source>
</evidence>
<dbReference type="PANTHER" id="PTHR31973">
    <property type="entry name" value="POLYPROTEIN, PUTATIVE-RELATED"/>
    <property type="match status" value="1"/>
</dbReference>
<sequence>MNLDDLHAKLAQLGHILNYKYWKLCYHYPGLSLVDGLKIIGNERSISEMLNQAAVYGSIEVYVIHEEFEVEDEFEEERGVDDISEDGSLEFVTDDEELIEVRVSNAQRKDEKLASKKGKQTATKPPSEPPTDPPTEPMTEPPTELMTSPHNEDVDVPIYDVNDGYDTEYADSDDYDTPELESNYECDTHVVNRENPRTNYPIYNPQQDMFTFVPEVGLKFTSPQQLKECLSNYSVANGLSIWYKKNRATQLLALCAPKCPWRLCASYMQDSSTFQIKTLRKVHKCGRNYSVKMGNSKWLAKRYYNKILANPTWKLADFKAEILNEFALEVTTTQCLRAKRKVLGGVDKGLELHYAKVSDYAHEIFRSNSGSTVKIEVDRPNPVQMEVDTPLPVCYFQRMYVCFHSLKKGWLEGCRPVLGLDDCFLKGFVKGELLTTVGRDGNNQMFPIAWAQVESENKDSWCWFLDRLLNDFNILDGQGWTAITDQ</sequence>
<evidence type="ECO:0000313" key="5">
    <source>
        <dbReference type="Proteomes" id="UP000631114"/>
    </source>
</evidence>
<evidence type="ECO:0000256" key="1">
    <source>
        <dbReference type="SAM" id="MobiDB-lite"/>
    </source>
</evidence>
<feature type="region of interest" description="Disordered" evidence="1">
    <location>
        <begin position="103"/>
        <end position="155"/>
    </location>
</feature>
<dbReference type="Pfam" id="PF10551">
    <property type="entry name" value="MULE"/>
    <property type="match status" value="1"/>
</dbReference>
<comment type="caution">
    <text evidence="4">The sequence shown here is derived from an EMBL/GenBank/DDBJ whole genome shotgun (WGS) entry which is preliminary data.</text>
</comment>
<dbReference type="Pfam" id="PF03108">
    <property type="entry name" value="DBD_Tnp_Mut"/>
    <property type="match status" value="1"/>
</dbReference>
<dbReference type="OrthoDB" id="1888602at2759"/>
<dbReference type="InterPro" id="IPR004332">
    <property type="entry name" value="Transposase_MuDR"/>
</dbReference>
<proteinExistence type="predicted"/>
<keyword evidence="5" id="KW-1185">Reference proteome</keyword>
<dbReference type="EMBL" id="JADFTS010000005">
    <property type="protein sequence ID" value="KAF9606841.1"/>
    <property type="molecule type" value="Genomic_DNA"/>
</dbReference>
<dbReference type="PANTHER" id="PTHR31973:SF189">
    <property type="entry name" value="TRANSPOSASE, MUDR, PLANT, MULE TRANSPOSASE DOMAIN PROTEIN-RELATED"/>
    <property type="match status" value="1"/>
</dbReference>
<organism evidence="4 5">
    <name type="scientific">Coptis chinensis</name>
    <dbReference type="NCBI Taxonomy" id="261450"/>
    <lineage>
        <taxon>Eukaryota</taxon>
        <taxon>Viridiplantae</taxon>
        <taxon>Streptophyta</taxon>
        <taxon>Embryophyta</taxon>
        <taxon>Tracheophyta</taxon>
        <taxon>Spermatophyta</taxon>
        <taxon>Magnoliopsida</taxon>
        <taxon>Ranunculales</taxon>
        <taxon>Ranunculaceae</taxon>
        <taxon>Coptidoideae</taxon>
        <taxon>Coptis</taxon>
    </lineage>
</organism>
<accession>A0A835HW66</accession>
<dbReference type="Proteomes" id="UP000631114">
    <property type="component" value="Unassembled WGS sequence"/>
</dbReference>